<reference evidence="3" key="1">
    <citation type="submission" date="2016-10" db="EMBL/GenBank/DDBJ databases">
        <authorList>
            <person name="Varghese N."/>
            <person name="Submissions S."/>
        </authorList>
    </citation>
    <scope>NUCLEOTIDE SEQUENCE [LARGE SCALE GENOMIC DNA]</scope>
    <source>
        <strain evidence="3">DSM 26894</strain>
    </source>
</reference>
<keyword evidence="3" id="KW-1185">Reference proteome</keyword>
<dbReference type="AlphaFoldDB" id="A0A1I6TM64"/>
<dbReference type="STRING" id="311180.SAMN04488050_106190"/>
<dbReference type="Proteomes" id="UP000199392">
    <property type="component" value="Unassembled WGS sequence"/>
</dbReference>
<dbReference type="InterPro" id="IPR000182">
    <property type="entry name" value="GNAT_dom"/>
</dbReference>
<organism evidence="2 3">
    <name type="scientific">Alloyangia pacifica</name>
    <dbReference type="NCBI Taxonomy" id="311180"/>
    <lineage>
        <taxon>Bacteria</taxon>
        <taxon>Pseudomonadati</taxon>
        <taxon>Pseudomonadota</taxon>
        <taxon>Alphaproteobacteria</taxon>
        <taxon>Rhodobacterales</taxon>
        <taxon>Roseobacteraceae</taxon>
        <taxon>Alloyangia</taxon>
    </lineage>
</organism>
<dbReference type="EMBL" id="FOZW01000006">
    <property type="protein sequence ID" value="SFS90352.1"/>
    <property type="molecule type" value="Genomic_DNA"/>
</dbReference>
<evidence type="ECO:0000259" key="1">
    <source>
        <dbReference type="PROSITE" id="PS51186"/>
    </source>
</evidence>
<dbReference type="GO" id="GO:0016747">
    <property type="term" value="F:acyltransferase activity, transferring groups other than amino-acyl groups"/>
    <property type="evidence" value="ECO:0007669"/>
    <property type="project" value="InterPro"/>
</dbReference>
<dbReference type="InterPro" id="IPR016181">
    <property type="entry name" value="Acyl_CoA_acyltransferase"/>
</dbReference>
<accession>A0A1I6TM64</accession>
<dbReference type="RefSeq" id="WP_092567398.1">
    <property type="nucleotide sequence ID" value="NZ_FNCL01000006.1"/>
</dbReference>
<evidence type="ECO:0000313" key="3">
    <source>
        <dbReference type="Proteomes" id="UP000199392"/>
    </source>
</evidence>
<protein>
    <submittedName>
        <fullName evidence="2">Predicted acetyltransferase, GNAT family</fullName>
    </submittedName>
</protein>
<name>A0A1I6TM64_9RHOB</name>
<keyword evidence="2" id="KW-0808">Transferase</keyword>
<dbReference type="SUPFAM" id="SSF55729">
    <property type="entry name" value="Acyl-CoA N-acyltransferases (Nat)"/>
    <property type="match status" value="1"/>
</dbReference>
<feature type="domain" description="N-acetyltransferase" evidence="1">
    <location>
        <begin position="137"/>
        <end position="285"/>
    </location>
</feature>
<dbReference type="PROSITE" id="PS51186">
    <property type="entry name" value="GNAT"/>
    <property type="match status" value="1"/>
</dbReference>
<evidence type="ECO:0000313" key="2">
    <source>
        <dbReference type="EMBL" id="SFS90352.1"/>
    </source>
</evidence>
<dbReference type="OrthoDB" id="7365268at2"/>
<sequence length="285" mass="30360">MIRRALPGDAAALERSLSQHAETSMFLRGNIAVAGLGDSSHPYATTVHVWPESGPIRAAFGRTALGYVMCQAPDAPAEVFRAYAGTIADQPVAAVTGPPDASARLIDAMGLGVETFRLNHVEPLYRLDLAAMAESPDHIRPPRPEDMDLLADWFFDYGVDTGIGGTDAAARKEARARAERSIDRPALRLLIEGGTPAAMTDFNAEVADIVQIGGVFVPRALRNAARGRRVVHAQLCEARARGIRTAVLFANNPAAARAYEAIGFEHIGGYRVAVLHHPQTAGAPA</sequence>
<proteinExistence type="predicted"/>
<dbReference type="Gene3D" id="3.40.630.30">
    <property type="match status" value="1"/>
</dbReference>
<gene>
    <name evidence="2" type="ORF">SAMN04488050_106190</name>
</gene>